<dbReference type="PROSITE" id="PS51257">
    <property type="entry name" value="PROKAR_LIPOPROTEIN"/>
    <property type="match status" value="1"/>
</dbReference>
<organism evidence="4 5">
    <name type="scientific">Halobacillus litoralis</name>
    <dbReference type="NCBI Taxonomy" id="45668"/>
    <lineage>
        <taxon>Bacteria</taxon>
        <taxon>Bacillati</taxon>
        <taxon>Bacillota</taxon>
        <taxon>Bacilli</taxon>
        <taxon>Bacillales</taxon>
        <taxon>Bacillaceae</taxon>
        <taxon>Halobacillus</taxon>
    </lineage>
</organism>
<evidence type="ECO:0000313" key="5">
    <source>
        <dbReference type="Proteomes" id="UP000287756"/>
    </source>
</evidence>
<dbReference type="PANTHER" id="PTHR47245:SF2">
    <property type="entry name" value="PEPTIDYL-PROLYL CIS-TRANS ISOMERASE HP_0175-RELATED"/>
    <property type="match status" value="1"/>
</dbReference>
<feature type="coiled-coil region" evidence="1">
    <location>
        <begin position="139"/>
        <end position="194"/>
    </location>
</feature>
<dbReference type="Proteomes" id="UP000287756">
    <property type="component" value="Chromosome"/>
</dbReference>
<evidence type="ECO:0000256" key="2">
    <source>
        <dbReference type="SAM" id="MobiDB-lite"/>
    </source>
</evidence>
<dbReference type="AlphaFoldDB" id="A0A410M7C2"/>
<evidence type="ECO:0000256" key="1">
    <source>
        <dbReference type="SAM" id="Coils"/>
    </source>
</evidence>
<feature type="compositionally biased region" description="Acidic residues" evidence="2">
    <location>
        <begin position="24"/>
        <end position="38"/>
    </location>
</feature>
<name>A0A410M7C2_9BACI</name>
<feature type="chain" id="PRO_5039427960" description="Peptidylprolyl isomerase" evidence="3">
    <location>
        <begin position="20"/>
        <end position="238"/>
    </location>
</feature>
<feature type="region of interest" description="Disordered" evidence="2">
    <location>
        <begin position="23"/>
        <end position="63"/>
    </location>
</feature>
<dbReference type="Gene3D" id="1.10.4030.10">
    <property type="entry name" value="Porin chaperone SurA, peptide-binding domain"/>
    <property type="match status" value="1"/>
</dbReference>
<accession>A0A410M7C2</accession>
<dbReference type="InterPro" id="IPR027304">
    <property type="entry name" value="Trigger_fact/SurA_dom_sf"/>
</dbReference>
<dbReference type="SUPFAM" id="SSF109998">
    <property type="entry name" value="Triger factor/SurA peptide-binding domain-like"/>
    <property type="match status" value="1"/>
</dbReference>
<evidence type="ECO:0000313" key="4">
    <source>
        <dbReference type="EMBL" id="QAS50858.1"/>
    </source>
</evidence>
<dbReference type="OrthoDB" id="2967923at2"/>
<evidence type="ECO:0000256" key="3">
    <source>
        <dbReference type="SAM" id="SignalP"/>
    </source>
</evidence>
<keyword evidence="1" id="KW-0175">Coiled coil</keyword>
<feature type="signal peptide" evidence="3">
    <location>
        <begin position="1"/>
        <end position="19"/>
    </location>
</feature>
<dbReference type="KEGG" id="hli:HLI_00915"/>
<sequence>MKKTFLIVLIGFLVTIGLAACSNSDDESAEGNNEETEQENSGQSDETANEEEATGPVAVVNGEELSREEFNQQLDIMKQQYEQYGMDIEGQEDQIKQSVVDQMIGAELLSQKAEEADIEISSEEVDQRYEEMTGQFENEEQLQAALDENNTTEEELKEQVKLQMKVDEYIAGETEETEVTEEELQTQYDTLKEQQEDVGSFEEVKPTLEQQLKTQKEQEQVTKLVEKLREEADVEVKI</sequence>
<protein>
    <recommendedName>
        <fullName evidence="6">Peptidylprolyl isomerase</fullName>
    </recommendedName>
</protein>
<dbReference type="EMBL" id="CP026118">
    <property type="protein sequence ID" value="QAS50858.1"/>
    <property type="molecule type" value="Genomic_DNA"/>
</dbReference>
<dbReference type="PANTHER" id="PTHR47245">
    <property type="entry name" value="PEPTIDYLPROLYL ISOMERASE"/>
    <property type="match status" value="1"/>
</dbReference>
<gene>
    <name evidence="4" type="ORF">HLI_00915</name>
</gene>
<dbReference type="Pfam" id="PF13624">
    <property type="entry name" value="SurA_N_3"/>
    <property type="match status" value="1"/>
</dbReference>
<keyword evidence="3" id="KW-0732">Signal</keyword>
<proteinExistence type="predicted"/>
<dbReference type="RefSeq" id="WP_128522623.1">
    <property type="nucleotide sequence ID" value="NZ_CP026118.1"/>
</dbReference>
<feature type="coiled-coil region" evidence="1">
    <location>
        <begin position="67"/>
        <end position="94"/>
    </location>
</feature>
<evidence type="ECO:0008006" key="6">
    <source>
        <dbReference type="Google" id="ProtNLM"/>
    </source>
</evidence>
<dbReference type="InterPro" id="IPR050245">
    <property type="entry name" value="PrsA_foldase"/>
</dbReference>
<reference evidence="4 5" key="1">
    <citation type="submission" date="2018-01" db="EMBL/GenBank/DDBJ databases">
        <title>The whole genome sequencing and assembly of Halobacillus litoralis ERB031 strain.</title>
        <authorList>
            <person name="Lee S.-J."/>
            <person name="Park M.-K."/>
            <person name="Kim J.-Y."/>
            <person name="Lee Y.-J."/>
            <person name="Yi H."/>
            <person name="Bahn Y.-S."/>
            <person name="Kim J.F."/>
            <person name="Lee D.-W."/>
        </authorList>
    </citation>
    <scope>NUCLEOTIDE SEQUENCE [LARGE SCALE GENOMIC DNA]</scope>
    <source>
        <strain evidence="4 5">ERB 031</strain>
    </source>
</reference>